<dbReference type="GO" id="GO:0008360">
    <property type="term" value="P:regulation of cell shape"/>
    <property type="evidence" value="ECO:0007669"/>
    <property type="project" value="UniProtKB-KW"/>
</dbReference>
<dbReference type="Gene3D" id="1.10.1760.20">
    <property type="match status" value="1"/>
</dbReference>
<dbReference type="InterPro" id="IPR007227">
    <property type="entry name" value="Cell_shape_determining_MreD"/>
</dbReference>
<keyword evidence="6 8" id="KW-1133">Transmembrane helix</keyword>
<keyword evidence="4 8" id="KW-0812">Transmembrane</keyword>
<evidence type="ECO:0000256" key="5">
    <source>
        <dbReference type="ARBA" id="ARBA00022960"/>
    </source>
</evidence>
<sequence length="163" mass="18605">MKTFVFAVGIILCLLIQKSVFFLNFGTKPDFLLILVIFLSLLKGPVPGLKIGFIIGFVEDLVEGKYFGINILTKMLTGLMIGFMEPKIFKENYLVPVVTVCLGTLLNEILFVFFGNLIGMGFPWGTSFWHRILPLTLYNSIVAVFVYVPFYKLYISKWLNKER</sequence>
<dbReference type="PIRSF" id="PIRSF037497">
    <property type="entry name" value="MreD_Clostridium/Treponema_prd"/>
    <property type="match status" value="1"/>
</dbReference>
<evidence type="ECO:0000256" key="1">
    <source>
        <dbReference type="ARBA" id="ARBA00004651"/>
    </source>
</evidence>
<keyword evidence="5" id="KW-0133">Cell shape</keyword>
<accession>A0A3G1KSV6</accession>
<dbReference type="OrthoDB" id="9796616at2"/>
<proteinExistence type="inferred from homology"/>
<dbReference type="Pfam" id="PF04093">
    <property type="entry name" value="MreD"/>
    <property type="match status" value="1"/>
</dbReference>
<dbReference type="RefSeq" id="WP_148134749.1">
    <property type="nucleotide sequence ID" value="NZ_CP017634.1"/>
</dbReference>
<dbReference type="EMBL" id="CP017634">
    <property type="protein sequence ID" value="ATW25494.1"/>
    <property type="molecule type" value="Genomic_DNA"/>
</dbReference>
<name>A0A3G1KSV6_FORW1</name>
<feature type="transmembrane region" description="Helical" evidence="8">
    <location>
        <begin position="135"/>
        <end position="154"/>
    </location>
</feature>
<dbReference type="GO" id="GO:0005886">
    <property type="term" value="C:plasma membrane"/>
    <property type="evidence" value="ECO:0007669"/>
    <property type="project" value="UniProtKB-SubCell"/>
</dbReference>
<dbReference type="NCBIfam" id="TIGR03426">
    <property type="entry name" value="shape_MreD"/>
    <property type="match status" value="1"/>
</dbReference>
<evidence type="ECO:0000256" key="2">
    <source>
        <dbReference type="ARBA" id="ARBA00007776"/>
    </source>
</evidence>
<evidence type="ECO:0000256" key="6">
    <source>
        <dbReference type="ARBA" id="ARBA00022989"/>
    </source>
</evidence>
<gene>
    <name evidence="9" type="ORF">DCMF_12545</name>
</gene>
<feature type="transmembrane region" description="Helical" evidence="8">
    <location>
        <begin position="6"/>
        <end position="25"/>
    </location>
</feature>
<dbReference type="AlphaFoldDB" id="A0A3G1KSV6"/>
<comment type="subcellular location">
    <subcellularLocation>
        <location evidence="1">Cell membrane</location>
        <topology evidence="1">Multi-pass membrane protein</topology>
    </subcellularLocation>
</comment>
<evidence type="ECO:0000256" key="3">
    <source>
        <dbReference type="ARBA" id="ARBA00022475"/>
    </source>
</evidence>
<organism evidence="9 10">
    <name type="scientific">Formimonas warabiya</name>
    <dbReference type="NCBI Taxonomy" id="1761012"/>
    <lineage>
        <taxon>Bacteria</taxon>
        <taxon>Bacillati</taxon>
        <taxon>Bacillota</taxon>
        <taxon>Clostridia</taxon>
        <taxon>Eubacteriales</taxon>
        <taxon>Peptococcaceae</taxon>
        <taxon>Candidatus Formimonas</taxon>
    </lineage>
</organism>
<keyword evidence="7 8" id="KW-0472">Membrane</keyword>
<evidence type="ECO:0000313" key="10">
    <source>
        <dbReference type="Proteomes" id="UP000323521"/>
    </source>
</evidence>
<keyword evidence="10" id="KW-1185">Reference proteome</keyword>
<evidence type="ECO:0000256" key="7">
    <source>
        <dbReference type="ARBA" id="ARBA00023136"/>
    </source>
</evidence>
<feature type="transmembrane region" description="Helical" evidence="8">
    <location>
        <begin position="64"/>
        <end position="81"/>
    </location>
</feature>
<feature type="transmembrane region" description="Helical" evidence="8">
    <location>
        <begin position="32"/>
        <end position="58"/>
    </location>
</feature>
<dbReference type="Proteomes" id="UP000323521">
    <property type="component" value="Chromosome"/>
</dbReference>
<evidence type="ECO:0000313" key="9">
    <source>
        <dbReference type="EMBL" id="ATW25494.1"/>
    </source>
</evidence>
<reference evidence="9 10" key="1">
    <citation type="submission" date="2016-10" db="EMBL/GenBank/DDBJ databases">
        <title>Complete Genome Sequence of Peptococcaceae strain DCMF.</title>
        <authorList>
            <person name="Edwards R.J."/>
            <person name="Holland S.I."/>
            <person name="Deshpande N.P."/>
            <person name="Wong Y.K."/>
            <person name="Ertan H."/>
            <person name="Manefield M."/>
            <person name="Russell T.L."/>
            <person name="Lee M.J."/>
        </authorList>
    </citation>
    <scope>NUCLEOTIDE SEQUENCE [LARGE SCALE GENOMIC DNA]</scope>
    <source>
        <strain evidence="9 10">DCMF</strain>
    </source>
</reference>
<keyword evidence="3" id="KW-1003">Cell membrane</keyword>
<protein>
    <submittedName>
        <fullName evidence="9">Rod shape-determining protein MreD</fullName>
    </submittedName>
</protein>
<dbReference type="KEGG" id="fwa:DCMF_12545"/>
<dbReference type="InterPro" id="IPR017225">
    <property type="entry name" value="Cell_shape_determin_MreD_prd"/>
</dbReference>
<comment type="similarity">
    <text evidence="2">Belongs to the MreD family.</text>
</comment>
<evidence type="ECO:0000256" key="4">
    <source>
        <dbReference type="ARBA" id="ARBA00022692"/>
    </source>
</evidence>
<feature type="transmembrane region" description="Helical" evidence="8">
    <location>
        <begin position="93"/>
        <end position="115"/>
    </location>
</feature>
<evidence type="ECO:0000256" key="8">
    <source>
        <dbReference type="SAM" id="Phobius"/>
    </source>
</evidence>